<dbReference type="PROSITE" id="PS00815">
    <property type="entry name" value="AIPM_HOMOCIT_SYNTH_1"/>
    <property type="match status" value="1"/>
</dbReference>
<dbReference type="GO" id="GO:0003852">
    <property type="term" value="F:2-isopropylmalate synthase activity"/>
    <property type="evidence" value="ECO:0007669"/>
    <property type="project" value="UniProtKB-UniRule"/>
</dbReference>
<evidence type="ECO:0000256" key="4">
    <source>
        <dbReference type="ARBA" id="ARBA00018198"/>
    </source>
</evidence>
<feature type="domain" description="Pyruvate carboxyltransferase" evidence="12">
    <location>
        <begin position="19"/>
        <end position="281"/>
    </location>
</feature>
<feature type="binding site" evidence="11">
    <location>
        <position position="216"/>
    </location>
    <ligand>
        <name>Mn(2+)</name>
        <dbReference type="ChEBI" id="CHEBI:29035"/>
    </ligand>
</feature>
<dbReference type="Gene3D" id="3.30.160.270">
    <property type="match status" value="1"/>
</dbReference>
<dbReference type="FunFam" id="3.20.20.70:FF:000010">
    <property type="entry name" value="2-isopropylmalate synthase"/>
    <property type="match status" value="1"/>
</dbReference>
<evidence type="ECO:0000256" key="2">
    <source>
        <dbReference type="ARBA" id="ARBA00009396"/>
    </source>
</evidence>
<dbReference type="FunFam" id="1.10.238.260:FF:000001">
    <property type="entry name" value="2-isopropylmalate synthase"/>
    <property type="match status" value="1"/>
</dbReference>
<dbReference type="Proteomes" id="UP000664417">
    <property type="component" value="Unassembled WGS sequence"/>
</dbReference>
<accession>A0A8J7Q1T5</accession>
<dbReference type="NCBIfam" id="TIGR00973">
    <property type="entry name" value="leuA_bact"/>
    <property type="match status" value="1"/>
</dbReference>
<dbReference type="GO" id="GO:0003985">
    <property type="term" value="F:acetyl-CoA C-acetyltransferase activity"/>
    <property type="evidence" value="ECO:0007669"/>
    <property type="project" value="UniProtKB-UniRule"/>
</dbReference>
<sequence>MKHDAPKTPSQAPIDPNHVVIFDTTLRDGEQSPGASMNLEEKVLIAGALRELGVDVIEAGFPIASPGDFEAVQSIARQIQGPQIAGLARCQRGDIDRAWEALRDAANPRIHVFLATSAIHREFKLNMAKEEIIRRAVEGVAMAKAYCDNIEFSAEDAARTEPDFLAEVVERVIEAGATTVNIPDTVGYAMPEAFADLMTHLRRNVRGIDKAVLSVHCHNDLGLAVANSLAAVHAGARQIECTINGIGERAGNASLEEVVMAMRTRRDYFGLSTGIQTERIFAASRLVSKVTGLQVQRNKAIVGQNAFAHEAGIHQHGMLKHTSTYEIMRPEDVGVKSTQLVLGKHSGRHAFRNWVEERGFRLSDERLEDAFTRFKKLADQKKEVFDADLEALILGDIHRHDHPWRIDSVQISSGTNAIATATVALAHETEERRAEEAACGDGPVDALFKAIERAVGIRVRLTDYQIRGVTRGKDAQGEITVAVSIEDQTFRGRAVGTDIMQASARAFLNAVNFHLTSADRTAAEAVGVG</sequence>
<evidence type="ECO:0000256" key="5">
    <source>
        <dbReference type="ARBA" id="ARBA00022430"/>
    </source>
</evidence>
<dbReference type="AlphaFoldDB" id="A0A8J7Q1T5"/>
<dbReference type="SUPFAM" id="SSF110921">
    <property type="entry name" value="2-isopropylmalate synthase LeuA, allosteric (dimerisation) domain"/>
    <property type="match status" value="1"/>
</dbReference>
<feature type="binding site" evidence="11">
    <location>
        <position position="218"/>
    </location>
    <ligand>
        <name>Mn(2+)</name>
        <dbReference type="ChEBI" id="CHEBI:29035"/>
    </ligand>
</feature>
<dbReference type="InterPro" id="IPR054691">
    <property type="entry name" value="LeuA/HCS_post-cat"/>
</dbReference>
<dbReference type="CDD" id="cd07940">
    <property type="entry name" value="DRE_TIM_IPMS"/>
    <property type="match status" value="1"/>
</dbReference>
<evidence type="ECO:0000256" key="9">
    <source>
        <dbReference type="ARBA" id="ARBA00023211"/>
    </source>
</evidence>
<dbReference type="InterPro" id="IPR005671">
    <property type="entry name" value="LeuA_bact_synth"/>
</dbReference>
<dbReference type="InterPro" id="IPR013785">
    <property type="entry name" value="Aldolase_TIM"/>
</dbReference>
<dbReference type="SMART" id="SM00917">
    <property type="entry name" value="LeuA_dimer"/>
    <property type="match status" value="1"/>
</dbReference>
<keyword evidence="8 11" id="KW-0479">Metal-binding</keyword>
<keyword evidence="7 11" id="KW-0808">Transferase</keyword>
<keyword evidence="11" id="KW-0963">Cytoplasm</keyword>
<dbReference type="PANTHER" id="PTHR10277">
    <property type="entry name" value="HOMOCITRATE SYNTHASE-RELATED"/>
    <property type="match status" value="1"/>
</dbReference>
<dbReference type="NCBIfam" id="NF002085">
    <property type="entry name" value="PRK00915.1-2"/>
    <property type="match status" value="1"/>
</dbReference>
<feature type="region of interest" description="Regulatory domain" evidence="11">
    <location>
        <begin position="405"/>
        <end position="529"/>
    </location>
</feature>
<dbReference type="InterPro" id="IPR000891">
    <property type="entry name" value="PYR_CT"/>
</dbReference>
<comment type="cofactor">
    <cofactor evidence="11">
        <name>Mn(2+)</name>
        <dbReference type="ChEBI" id="CHEBI:29035"/>
    </cofactor>
</comment>
<reference evidence="13" key="1">
    <citation type="submission" date="2021-03" db="EMBL/GenBank/DDBJ databases">
        <authorList>
            <person name="Wang G."/>
        </authorList>
    </citation>
    <scope>NUCLEOTIDE SEQUENCE</scope>
    <source>
        <strain evidence="13">KCTC 12899</strain>
    </source>
</reference>
<keyword evidence="10 11" id="KW-0100">Branched-chain amino acid biosynthesis</keyword>
<keyword evidence="6 11" id="KW-0028">Amino-acid biosynthesis</keyword>
<proteinExistence type="inferred from homology"/>
<dbReference type="InterPro" id="IPR013709">
    <property type="entry name" value="2-isopropylmalate_synth_dimer"/>
</dbReference>
<dbReference type="InterPro" id="IPR050073">
    <property type="entry name" value="2-IPM_HCS-like"/>
</dbReference>
<dbReference type="RefSeq" id="WP_207858710.1">
    <property type="nucleotide sequence ID" value="NZ_JAFREP010000007.1"/>
</dbReference>
<dbReference type="Pfam" id="PF00682">
    <property type="entry name" value="HMGL-like"/>
    <property type="match status" value="1"/>
</dbReference>
<dbReference type="InterPro" id="IPR036230">
    <property type="entry name" value="LeuA_allosteric_dom_sf"/>
</dbReference>
<dbReference type="Gene3D" id="1.10.238.260">
    <property type="match status" value="1"/>
</dbReference>
<comment type="pathway">
    <text evidence="1 11">Amino-acid biosynthesis; L-leucine biosynthesis; L-leucine from 3-methyl-2-oxobutanoate: step 1/4.</text>
</comment>
<dbReference type="GO" id="GO:0005737">
    <property type="term" value="C:cytoplasm"/>
    <property type="evidence" value="ECO:0007669"/>
    <property type="project" value="UniProtKB-UniRule"/>
</dbReference>
<keyword evidence="9 11" id="KW-0464">Manganese</keyword>
<gene>
    <name evidence="11" type="primary">leuA</name>
    <name evidence="13" type="ORF">J3U88_10510</name>
</gene>
<evidence type="ECO:0000256" key="3">
    <source>
        <dbReference type="ARBA" id="ARBA00012973"/>
    </source>
</evidence>
<dbReference type="InterPro" id="IPR002034">
    <property type="entry name" value="AIPM/Hcit_synth_CS"/>
</dbReference>
<dbReference type="GO" id="GO:0030145">
    <property type="term" value="F:manganese ion binding"/>
    <property type="evidence" value="ECO:0007669"/>
    <property type="project" value="UniProtKB-UniRule"/>
</dbReference>
<dbReference type="EC" id="2.3.3.13" evidence="3 11"/>
<evidence type="ECO:0000259" key="12">
    <source>
        <dbReference type="PROSITE" id="PS50991"/>
    </source>
</evidence>
<dbReference type="PROSITE" id="PS50991">
    <property type="entry name" value="PYR_CT"/>
    <property type="match status" value="1"/>
</dbReference>
<dbReference type="PANTHER" id="PTHR10277:SF9">
    <property type="entry name" value="2-ISOPROPYLMALATE SYNTHASE 1, CHLOROPLASTIC-RELATED"/>
    <property type="match status" value="1"/>
</dbReference>
<keyword evidence="13" id="KW-0012">Acyltransferase</keyword>
<evidence type="ECO:0000313" key="13">
    <source>
        <dbReference type="EMBL" id="MBO1318892.1"/>
    </source>
</evidence>
<dbReference type="FunFam" id="3.30.160.270:FF:000003">
    <property type="entry name" value="2-isopropylmalate synthase"/>
    <property type="match status" value="1"/>
</dbReference>
<comment type="function">
    <text evidence="11">Catalyzes the condensation of the acetyl group of acetyl-CoA with 3-methyl-2-oxobutanoate (2-ketoisovalerate) to form 3-carboxy-3-hydroxy-4-methylpentanoate (2-isopropylmalate).</text>
</comment>
<dbReference type="UniPathway" id="UPA00048">
    <property type="reaction ID" value="UER00070"/>
</dbReference>
<dbReference type="PROSITE" id="PS00816">
    <property type="entry name" value="AIPM_HOMOCIT_SYNTH_2"/>
    <property type="match status" value="1"/>
</dbReference>
<dbReference type="Pfam" id="PF08502">
    <property type="entry name" value="LeuA_dimer"/>
    <property type="match status" value="1"/>
</dbReference>
<feature type="binding site" evidence="11">
    <location>
        <position position="252"/>
    </location>
    <ligand>
        <name>Mn(2+)</name>
        <dbReference type="ChEBI" id="CHEBI:29035"/>
    </ligand>
</feature>
<evidence type="ECO:0000256" key="10">
    <source>
        <dbReference type="ARBA" id="ARBA00023304"/>
    </source>
</evidence>
<evidence type="ECO:0000256" key="11">
    <source>
        <dbReference type="HAMAP-Rule" id="MF_01025"/>
    </source>
</evidence>
<evidence type="ECO:0000256" key="8">
    <source>
        <dbReference type="ARBA" id="ARBA00022723"/>
    </source>
</evidence>
<dbReference type="Pfam" id="PF22617">
    <property type="entry name" value="HCS_D2"/>
    <property type="match status" value="1"/>
</dbReference>
<comment type="catalytic activity">
    <reaction evidence="11">
        <text>3-methyl-2-oxobutanoate + acetyl-CoA + H2O = (2S)-2-isopropylmalate + CoA + H(+)</text>
        <dbReference type="Rhea" id="RHEA:21524"/>
        <dbReference type="ChEBI" id="CHEBI:1178"/>
        <dbReference type="ChEBI" id="CHEBI:11851"/>
        <dbReference type="ChEBI" id="CHEBI:15377"/>
        <dbReference type="ChEBI" id="CHEBI:15378"/>
        <dbReference type="ChEBI" id="CHEBI:57287"/>
        <dbReference type="ChEBI" id="CHEBI:57288"/>
        <dbReference type="EC" id="2.3.3.13"/>
    </reaction>
</comment>
<feature type="binding site" evidence="11">
    <location>
        <position position="28"/>
    </location>
    <ligand>
        <name>Mn(2+)</name>
        <dbReference type="ChEBI" id="CHEBI:29035"/>
    </ligand>
</feature>
<dbReference type="NCBIfam" id="NF002086">
    <property type="entry name" value="PRK00915.1-3"/>
    <property type="match status" value="1"/>
</dbReference>
<evidence type="ECO:0000313" key="14">
    <source>
        <dbReference type="Proteomes" id="UP000664417"/>
    </source>
</evidence>
<dbReference type="SUPFAM" id="SSF51569">
    <property type="entry name" value="Aldolase"/>
    <property type="match status" value="1"/>
</dbReference>
<name>A0A8J7Q1T5_9BACT</name>
<organism evidence="13 14">
    <name type="scientific">Acanthopleuribacter pedis</name>
    <dbReference type="NCBI Taxonomy" id="442870"/>
    <lineage>
        <taxon>Bacteria</taxon>
        <taxon>Pseudomonadati</taxon>
        <taxon>Acidobacteriota</taxon>
        <taxon>Holophagae</taxon>
        <taxon>Acanthopleuribacterales</taxon>
        <taxon>Acanthopleuribacteraceae</taxon>
        <taxon>Acanthopleuribacter</taxon>
    </lineage>
</organism>
<dbReference type="EMBL" id="JAFREP010000007">
    <property type="protein sequence ID" value="MBO1318892.1"/>
    <property type="molecule type" value="Genomic_DNA"/>
</dbReference>
<protein>
    <recommendedName>
        <fullName evidence="4 11">2-isopropylmalate synthase</fullName>
        <ecNumber evidence="3 11">2.3.3.13</ecNumber>
    </recommendedName>
    <alternativeName>
        <fullName evidence="11">Alpha-IPM synthase</fullName>
    </alternativeName>
    <alternativeName>
        <fullName evidence="11">Alpha-isopropylmalate synthase</fullName>
    </alternativeName>
</protein>
<keyword evidence="14" id="KW-1185">Reference proteome</keyword>
<dbReference type="Gene3D" id="3.20.20.70">
    <property type="entry name" value="Aldolase class I"/>
    <property type="match status" value="1"/>
</dbReference>
<evidence type="ECO:0000256" key="6">
    <source>
        <dbReference type="ARBA" id="ARBA00022605"/>
    </source>
</evidence>
<comment type="caution">
    <text evidence="13">The sequence shown here is derived from an EMBL/GenBank/DDBJ whole genome shotgun (WGS) entry which is preliminary data.</text>
</comment>
<evidence type="ECO:0000256" key="7">
    <source>
        <dbReference type="ARBA" id="ARBA00022679"/>
    </source>
</evidence>
<evidence type="ECO:0000256" key="1">
    <source>
        <dbReference type="ARBA" id="ARBA00004689"/>
    </source>
</evidence>
<comment type="similarity">
    <text evidence="2 11">Belongs to the alpha-IPM synthase/homocitrate synthase family. LeuA type 1 subfamily.</text>
</comment>
<keyword evidence="5 11" id="KW-0432">Leucine biosynthesis</keyword>
<comment type="subunit">
    <text evidence="11">Homodimer.</text>
</comment>
<dbReference type="HAMAP" id="MF_01025">
    <property type="entry name" value="LeuA_type1"/>
    <property type="match status" value="1"/>
</dbReference>
<dbReference type="GO" id="GO:0009098">
    <property type="term" value="P:L-leucine biosynthetic process"/>
    <property type="evidence" value="ECO:0007669"/>
    <property type="project" value="UniProtKB-UniRule"/>
</dbReference>